<dbReference type="OrthoDB" id="6579773at2"/>
<dbReference type="RefSeq" id="WP_123770060.1">
    <property type="nucleotide sequence ID" value="NZ_RKQN01000002.1"/>
</dbReference>
<keyword evidence="2" id="KW-1185">Reference proteome</keyword>
<sequence length="98" mass="11096">MPQYRLEVWRDERLWCRIEADAAHAREAVADLAARLPSAEGYRLALSVADAERRLLRAEDGRIEVLAREPLWRPMPLEALDGPAERRGGGRYAGCRLA</sequence>
<evidence type="ECO:0000313" key="2">
    <source>
        <dbReference type="Proteomes" id="UP000269708"/>
    </source>
</evidence>
<gene>
    <name evidence="1" type="ORF">EDC50_1719</name>
</gene>
<dbReference type="EMBL" id="RKQN01000002">
    <property type="protein sequence ID" value="RPE79890.1"/>
    <property type="molecule type" value="Genomic_DNA"/>
</dbReference>
<organism evidence="1 2">
    <name type="scientific">Vulcaniibacterium tengchongense</name>
    <dbReference type="NCBI Taxonomy" id="1273429"/>
    <lineage>
        <taxon>Bacteria</taxon>
        <taxon>Pseudomonadati</taxon>
        <taxon>Pseudomonadota</taxon>
        <taxon>Gammaproteobacteria</taxon>
        <taxon>Lysobacterales</taxon>
        <taxon>Lysobacteraceae</taxon>
        <taxon>Vulcaniibacterium</taxon>
    </lineage>
</organism>
<accession>A0A3N4W1H6</accession>
<dbReference type="AlphaFoldDB" id="A0A3N4W1H6"/>
<dbReference type="Proteomes" id="UP000269708">
    <property type="component" value="Unassembled WGS sequence"/>
</dbReference>
<reference evidence="1 2" key="1">
    <citation type="submission" date="2018-11" db="EMBL/GenBank/DDBJ databases">
        <title>Genomic Encyclopedia of Type Strains, Phase IV (KMG-IV): sequencing the most valuable type-strain genomes for metagenomic binning, comparative biology and taxonomic classification.</title>
        <authorList>
            <person name="Goeker M."/>
        </authorList>
    </citation>
    <scope>NUCLEOTIDE SEQUENCE [LARGE SCALE GENOMIC DNA]</scope>
    <source>
        <strain evidence="1 2">DSM 25623</strain>
    </source>
</reference>
<proteinExistence type="predicted"/>
<evidence type="ECO:0000313" key="1">
    <source>
        <dbReference type="EMBL" id="RPE79890.1"/>
    </source>
</evidence>
<name>A0A3N4W1H6_9GAMM</name>
<comment type="caution">
    <text evidence="1">The sequence shown here is derived from an EMBL/GenBank/DDBJ whole genome shotgun (WGS) entry which is preliminary data.</text>
</comment>
<protein>
    <submittedName>
        <fullName evidence="1">Uncharacterized protein</fullName>
    </submittedName>
</protein>